<dbReference type="PANTHER" id="PTHR11941:SF169">
    <property type="entry name" value="(7AS)-7A-METHYL-1,5-DIOXO-2,3,5,6,7,7A-HEXAHYDRO-1H-INDENE-CARBOXYL-COA HYDROLASE"/>
    <property type="match status" value="1"/>
</dbReference>
<comment type="similarity">
    <text evidence="1 4">Belongs to the enoyl-CoA hydratase/isomerase family.</text>
</comment>
<dbReference type="Proteomes" id="UP001597046">
    <property type="component" value="Unassembled WGS sequence"/>
</dbReference>
<dbReference type="InterPro" id="IPR001753">
    <property type="entry name" value="Enoyl-CoA_hydra/iso"/>
</dbReference>
<keyword evidence="3" id="KW-0456">Lyase</keyword>
<keyword evidence="6" id="KW-1185">Reference proteome</keyword>
<dbReference type="InterPro" id="IPR018376">
    <property type="entry name" value="Enoyl-CoA_hyd/isom_CS"/>
</dbReference>
<gene>
    <name evidence="5" type="ORF">ACFQ2V_13175</name>
</gene>
<evidence type="ECO:0000313" key="6">
    <source>
        <dbReference type="Proteomes" id="UP001597046"/>
    </source>
</evidence>
<evidence type="ECO:0000256" key="2">
    <source>
        <dbReference type="ARBA" id="ARBA00023098"/>
    </source>
</evidence>
<dbReference type="CDD" id="cd06558">
    <property type="entry name" value="crotonase-like"/>
    <property type="match status" value="1"/>
</dbReference>
<dbReference type="InterPro" id="IPR014748">
    <property type="entry name" value="Enoyl-CoA_hydra_C"/>
</dbReference>
<comment type="caution">
    <text evidence="5">The sequence shown here is derived from an EMBL/GenBank/DDBJ whole genome shotgun (WGS) entry which is preliminary data.</text>
</comment>
<dbReference type="Pfam" id="PF00378">
    <property type="entry name" value="ECH_1"/>
    <property type="match status" value="1"/>
</dbReference>
<dbReference type="InterPro" id="IPR029045">
    <property type="entry name" value="ClpP/crotonase-like_dom_sf"/>
</dbReference>
<dbReference type="PANTHER" id="PTHR11941">
    <property type="entry name" value="ENOYL-COA HYDRATASE-RELATED"/>
    <property type="match status" value="1"/>
</dbReference>
<evidence type="ECO:0000256" key="3">
    <source>
        <dbReference type="ARBA" id="ARBA00023239"/>
    </source>
</evidence>
<dbReference type="Gene3D" id="3.90.226.10">
    <property type="entry name" value="2-enoyl-CoA Hydratase, Chain A, domain 1"/>
    <property type="match status" value="1"/>
</dbReference>
<evidence type="ECO:0000256" key="4">
    <source>
        <dbReference type="RuleBase" id="RU003707"/>
    </source>
</evidence>
<name>A0ABW3MX46_9MICO</name>
<dbReference type="EMBL" id="JBHTKH010000008">
    <property type="protein sequence ID" value="MFD1055263.1"/>
    <property type="molecule type" value="Genomic_DNA"/>
</dbReference>
<proteinExistence type="inferred from homology"/>
<dbReference type="RefSeq" id="WP_386053207.1">
    <property type="nucleotide sequence ID" value="NZ_JBHTKH010000008.1"/>
</dbReference>
<keyword evidence="2" id="KW-0443">Lipid metabolism</keyword>
<evidence type="ECO:0000313" key="5">
    <source>
        <dbReference type="EMBL" id="MFD1055263.1"/>
    </source>
</evidence>
<dbReference type="SUPFAM" id="SSF52096">
    <property type="entry name" value="ClpP/crotonase"/>
    <property type="match status" value="1"/>
</dbReference>
<sequence>MPSTPSAADTPRPDGAGDAALVRVERFEEPELAHVAEIVLDRPEAMNAVSTAMARAIAAATAQVAADESVRCVVLTSSHAKAFCVGADLKERNSFTDADLMTQRPVARAAYGGVLDLPVPAIAAVDGFALGGGFELALSCDLVVAGDAALVGLPEVSVGVIPGGGGTQLLVRRVGWSRAARAIFTAARLPAREALELGAVDEVVPAGTARERALEIARTIAANSPVGLRNAKRAMRLGADVDLASGLEIEDGCWRATAFSGDRREGVAAFAEKRRPVWPGR</sequence>
<accession>A0ABW3MX46</accession>
<reference evidence="6" key="1">
    <citation type="journal article" date="2019" name="Int. J. Syst. Evol. Microbiol.">
        <title>The Global Catalogue of Microorganisms (GCM) 10K type strain sequencing project: providing services to taxonomists for standard genome sequencing and annotation.</title>
        <authorList>
            <consortium name="The Broad Institute Genomics Platform"/>
            <consortium name="The Broad Institute Genome Sequencing Center for Infectious Disease"/>
            <person name="Wu L."/>
            <person name="Ma J."/>
        </authorList>
    </citation>
    <scope>NUCLEOTIDE SEQUENCE [LARGE SCALE GENOMIC DNA]</scope>
    <source>
        <strain evidence="6">CCUG 57508</strain>
    </source>
</reference>
<protein>
    <submittedName>
        <fullName evidence="5">Enoyl-CoA hydratase/isomerase family protein</fullName>
    </submittedName>
</protein>
<organism evidence="5 6">
    <name type="scientific">Terrabacter terrigena</name>
    <dbReference type="NCBI Taxonomy" id="574718"/>
    <lineage>
        <taxon>Bacteria</taxon>
        <taxon>Bacillati</taxon>
        <taxon>Actinomycetota</taxon>
        <taxon>Actinomycetes</taxon>
        <taxon>Micrococcales</taxon>
        <taxon>Intrasporangiaceae</taxon>
        <taxon>Terrabacter</taxon>
    </lineage>
</organism>
<dbReference type="Gene3D" id="1.10.12.10">
    <property type="entry name" value="Lyase 2-enoyl-coa Hydratase, Chain A, domain 2"/>
    <property type="match status" value="1"/>
</dbReference>
<dbReference type="PROSITE" id="PS00166">
    <property type="entry name" value="ENOYL_COA_HYDRATASE"/>
    <property type="match status" value="1"/>
</dbReference>
<evidence type="ECO:0000256" key="1">
    <source>
        <dbReference type="ARBA" id="ARBA00005254"/>
    </source>
</evidence>